<keyword evidence="5" id="KW-0812">Transmembrane</keyword>
<proteinExistence type="predicted"/>
<dbReference type="FunFam" id="1.10.510.10:FF:000462">
    <property type="entry name" value="Receptor tyrosine kinase"/>
    <property type="match status" value="1"/>
</dbReference>
<sequence length="1083" mass="120712">MAGKDQKLPHLNVLFLDNDTIAANSHVHYQLLNDTMGLFQPKCVTYELPATKQTDQKLPHLNVLFLDNDTIAANSHVHYQLLNDTMGLFQPKCVTYELPATKQTVFSCSLEAQHYGILPKGRYCVVLRAVDESFPAELLAPNDLGSSTICITPNHDRIQLPQPEALVSPDHPIAPEVKPARGKKRSGTKAAAILANFKYEPKVTLYNSTSRFARVTVPSNFYDQLNETKIDLEYRIISNPLDAFEITKTAGIIYVKNTTIMHKQLPGTVLSLEVGWLNHNATIKVHLESNPGSSCNASVEEFCSLHSSKKSCESSCGIGSVEGNCHFRSTDASMLFADPSFFRETYPTCSPDLDFCPDNYCDPLEEMAYRENVQICPQDCVLPENIFGVHEIDKSRRRGLHMATSACTCRVTGQCDCVAALNIKPEHMKQRTKPPKTTSTTTTEPIPLATGSNVTAGASVPAAVRDGTYYHTGLITGPHAPIYLLAIVIVPMIVAVLLVSYCFTRKVSLKKKLVDADNIPMNLVSNDTEVFNVDMSLHSRMNDINFKIDFDTKWEFPRSSLILDITLGEGEFGKVVKGFATDLPERPGITTVAVKMLKTGANSVELLALLSEYQLLQEVAHPNVIRLLGACTKGDSPLLIMEYCQYGSLKNHLRLSRKLEIMNSADYENAIEPITVKDILSFAWQISKGMAYLTEIKLVHRDLAARNVLLAEGKVCKISDFGLTRDVYEDDAYLKKSKDRVPVKWMAPESLADHIYTTKSDVWAFGVLCWELITLGASPYPGIPPQNLYTLLKQGYRMDCPSNCSEEIYSIVRSCWADDPKLRPSFKHLAGQFERLLGRTAKYIDMEQNSISNPVYCENKDETDCAQISFVQEEQARLESLWTTPQYEPATDASTIASFRYLSPITDKKTLLQSYDTPRPLIETATIEQKLRYENDVRLRPKKVGTYPPSSGTPTVYINSASNPNLLLEDETTFTTEYDSPSRQPRPVSYLDMNKHSVNLNLAINNMVDKKQSKDIAFRFSSIDNNLQIVSGDSPEDAERPVVVQIGPTDVAEPAEGRDEVDFPCKVLNAPQELHSVTVTSTV</sequence>
<gene>
    <name evidence="8" type="primary">6031360</name>
    <name evidence="7" type="ORF">CpipJ_CPIJ000502</name>
</gene>
<dbReference type="InterPro" id="IPR000719">
    <property type="entry name" value="Prot_kinase_dom"/>
</dbReference>
<evidence type="ECO:0000256" key="3">
    <source>
        <dbReference type="PROSITE-ProRule" id="PRU10141"/>
    </source>
</evidence>
<evidence type="ECO:0000256" key="2">
    <source>
        <dbReference type="ARBA" id="ARBA00051243"/>
    </source>
</evidence>
<dbReference type="InterPro" id="IPR020635">
    <property type="entry name" value="Tyr_kinase_cat_dom"/>
</dbReference>
<feature type="binding site" evidence="3">
    <location>
        <position position="595"/>
    </location>
    <ligand>
        <name>ATP</name>
        <dbReference type="ChEBI" id="CHEBI:30616"/>
    </ligand>
</feature>
<reference evidence="8" key="2">
    <citation type="submission" date="2021-02" db="UniProtKB">
        <authorList>
            <consortium name="EnsemblMetazoa"/>
        </authorList>
    </citation>
    <scope>IDENTIFICATION</scope>
    <source>
        <strain evidence="8">JHB</strain>
    </source>
</reference>
<dbReference type="InterPro" id="IPR008266">
    <property type="entry name" value="Tyr_kinase_AS"/>
</dbReference>
<comment type="subcellular location">
    <subcellularLocation>
        <location evidence="1">Membrane</location>
        <topology evidence="1">Single-pass membrane protein</topology>
    </subcellularLocation>
</comment>
<dbReference type="SMART" id="SM00219">
    <property type="entry name" value="TyrKc"/>
    <property type="match status" value="1"/>
</dbReference>
<dbReference type="STRING" id="7176.B0W0D8"/>
<keyword evidence="9" id="KW-1185">Reference proteome</keyword>
<dbReference type="PANTHER" id="PTHR24416:SF617">
    <property type="entry name" value="RET ONCOGENE, ISOFORM A"/>
    <property type="match status" value="1"/>
</dbReference>
<dbReference type="GO" id="GO:0005524">
    <property type="term" value="F:ATP binding"/>
    <property type="evidence" value="ECO:0007669"/>
    <property type="project" value="UniProtKB-UniRule"/>
</dbReference>
<keyword evidence="7" id="KW-0418">Kinase</keyword>
<keyword evidence="5" id="KW-1133">Transmembrane helix</keyword>
<organism>
    <name type="scientific">Culex quinquefasciatus</name>
    <name type="common">Southern house mosquito</name>
    <name type="synonym">Culex pungens</name>
    <dbReference type="NCBI Taxonomy" id="7176"/>
    <lineage>
        <taxon>Eukaryota</taxon>
        <taxon>Metazoa</taxon>
        <taxon>Ecdysozoa</taxon>
        <taxon>Arthropoda</taxon>
        <taxon>Hexapoda</taxon>
        <taxon>Insecta</taxon>
        <taxon>Pterygota</taxon>
        <taxon>Neoptera</taxon>
        <taxon>Endopterygota</taxon>
        <taxon>Diptera</taxon>
        <taxon>Nematocera</taxon>
        <taxon>Culicoidea</taxon>
        <taxon>Culicidae</taxon>
        <taxon>Culicinae</taxon>
        <taxon>Culicini</taxon>
        <taxon>Culex</taxon>
        <taxon>Culex</taxon>
    </lineage>
</organism>
<keyword evidence="5" id="KW-0472">Membrane</keyword>
<dbReference type="InParanoid" id="B0W0D8"/>
<evidence type="ECO:0000313" key="9">
    <source>
        <dbReference type="Proteomes" id="UP000002320"/>
    </source>
</evidence>
<dbReference type="InterPro" id="IPR050122">
    <property type="entry name" value="RTK"/>
</dbReference>
<dbReference type="InterPro" id="IPR001245">
    <property type="entry name" value="Ser-Thr/Tyr_kinase_cat_dom"/>
</dbReference>
<dbReference type="PROSITE" id="PS00109">
    <property type="entry name" value="PROTEIN_KINASE_TYR"/>
    <property type="match status" value="1"/>
</dbReference>
<keyword evidence="7" id="KW-0808">Transferase</keyword>
<feature type="region of interest" description="Disordered" evidence="4">
    <location>
        <begin position="428"/>
        <end position="450"/>
    </location>
</feature>
<evidence type="ECO:0000313" key="8">
    <source>
        <dbReference type="EnsemblMetazoa" id="CPIJ000502-PA"/>
    </source>
</evidence>
<dbReference type="OMA" id="AFVINVH"/>
<dbReference type="EnsemblMetazoa" id="CPIJ000502-RA">
    <property type="protein sequence ID" value="CPIJ000502-PA"/>
    <property type="gene ID" value="CPIJ000502"/>
</dbReference>
<feature type="transmembrane region" description="Helical" evidence="5">
    <location>
        <begin position="482"/>
        <end position="503"/>
    </location>
</feature>
<dbReference type="FunFam" id="3.30.200.20:FF:000690">
    <property type="entry name" value="Receptor tyrosine kinase"/>
    <property type="match status" value="1"/>
</dbReference>
<protein>
    <submittedName>
        <fullName evidence="7 8">Receptor tyrosine kinase</fullName>
    </submittedName>
</protein>
<dbReference type="VEuPathDB" id="VectorBase:CPIJ000502"/>
<dbReference type="InterPro" id="IPR055162">
    <property type="entry name" value="RET_CRD"/>
</dbReference>
<accession>B0W0D8</accession>
<dbReference type="SUPFAM" id="SSF56112">
    <property type="entry name" value="Protein kinase-like (PK-like)"/>
    <property type="match status" value="1"/>
</dbReference>
<dbReference type="KEGG" id="cqu:CpipJ_CPIJ000502"/>
<dbReference type="FunCoup" id="B0W0D8">
    <property type="interactions" value="1"/>
</dbReference>
<dbReference type="OrthoDB" id="3256376at2759"/>
<dbReference type="PROSITE" id="PS50011">
    <property type="entry name" value="PROTEIN_KINASE_DOM"/>
    <property type="match status" value="1"/>
</dbReference>
<evidence type="ECO:0000256" key="5">
    <source>
        <dbReference type="SAM" id="Phobius"/>
    </source>
</evidence>
<dbReference type="PRINTS" id="PR00109">
    <property type="entry name" value="TYRKINASE"/>
</dbReference>
<dbReference type="Pfam" id="PF07714">
    <property type="entry name" value="PK_Tyr_Ser-Thr"/>
    <property type="match status" value="1"/>
</dbReference>
<name>B0W0D8_CULQU</name>
<evidence type="ECO:0000259" key="6">
    <source>
        <dbReference type="PROSITE" id="PS50011"/>
    </source>
</evidence>
<evidence type="ECO:0000256" key="4">
    <source>
        <dbReference type="SAM" id="MobiDB-lite"/>
    </source>
</evidence>
<dbReference type="InterPro" id="IPR017441">
    <property type="entry name" value="Protein_kinase_ATP_BS"/>
</dbReference>
<reference evidence="7" key="1">
    <citation type="submission" date="2007-03" db="EMBL/GenBank/DDBJ databases">
        <title>Annotation of Culex pipiens quinquefasciatus.</title>
        <authorList>
            <consortium name="The Broad Institute Genome Sequencing Platform"/>
            <person name="Atkinson P.W."/>
            <person name="Hemingway J."/>
            <person name="Christensen B.M."/>
            <person name="Higgs S."/>
            <person name="Kodira C."/>
            <person name="Hannick L."/>
            <person name="Megy K."/>
            <person name="O'Leary S."/>
            <person name="Pearson M."/>
            <person name="Haas B.J."/>
            <person name="Mauceli E."/>
            <person name="Wortman J.R."/>
            <person name="Lee N.H."/>
            <person name="Guigo R."/>
            <person name="Stanke M."/>
            <person name="Alvarado L."/>
            <person name="Amedeo P."/>
            <person name="Antoine C.H."/>
            <person name="Arensburger P."/>
            <person name="Bidwell S.L."/>
            <person name="Crawford M."/>
            <person name="Camaro F."/>
            <person name="Devon K."/>
            <person name="Engels R."/>
            <person name="Hammond M."/>
            <person name="Howarth C."/>
            <person name="Koehrsen M."/>
            <person name="Lawson D."/>
            <person name="Montgomery P."/>
            <person name="Nene V."/>
            <person name="Nusbaum C."/>
            <person name="Puiu D."/>
            <person name="Romero-Severson J."/>
            <person name="Severson D.W."/>
            <person name="Shumway M."/>
            <person name="Sisk P."/>
            <person name="Stolte C."/>
            <person name="Zeng Q."/>
            <person name="Eisenstadt E."/>
            <person name="Fraser-Liggett C."/>
            <person name="Strausberg R."/>
            <person name="Galagan J."/>
            <person name="Birren B."/>
            <person name="Collins F.H."/>
        </authorList>
    </citation>
    <scope>NUCLEOTIDE SEQUENCE [LARGE SCALE GENOMIC DNA]</scope>
    <source>
        <strain evidence="7">JHB</strain>
    </source>
</reference>
<evidence type="ECO:0000256" key="1">
    <source>
        <dbReference type="ARBA" id="ARBA00004167"/>
    </source>
</evidence>
<evidence type="ECO:0000313" key="7">
    <source>
        <dbReference type="EMBL" id="EDS39677.1"/>
    </source>
</evidence>
<dbReference type="GO" id="GO:0007169">
    <property type="term" value="P:cell surface receptor protein tyrosine kinase signaling pathway"/>
    <property type="evidence" value="ECO:0007669"/>
    <property type="project" value="TreeGrafter"/>
</dbReference>
<comment type="catalytic activity">
    <reaction evidence="2">
        <text>L-tyrosyl-[protein] + ATP = O-phospho-L-tyrosyl-[protein] + ADP + H(+)</text>
        <dbReference type="Rhea" id="RHEA:10596"/>
        <dbReference type="Rhea" id="RHEA-COMP:10136"/>
        <dbReference type="Rhea" id="RHEA-COMP:20101"/>
        <dbReference type="ChEBI" id="CHEBI:15378"/>
        <dbReference type="ChEBI" id="CHEBI:30616"/>
        <dbReference type="ChEBI" id="CHEBI:46858"/>
        <dbReference type="ChEBI" id="CHEBI:61978"/>
        <dbReference type="ChEBI" id="CHEBI:456216"/>
        <dbReference type="EC" id="2.7.10.1"/>
    </reaction>
</comment>
<feature type="domain" description="Protein kinase" evidence="6">
    <location>
        <begin position="561"/>
        <end position="837"/>
    </location>
</feature>
<dbReference type="EMBL" id="DS231817">
    <property type="protein sequence ID" value="EDS39677.1"/>
    <property type="molecule type" value="Genomic_DNA"/>
</dbReference>
<dbReference type="Gene3D" id="3.30.200.20">
    <property type="entry name" value="Phosphorylase Kinase, domain 1"/>
    <property type="match status" value="1"/>
</dbReference>
<dbReference type="Gene3D" id="1.10.510.10">
    <property type="entry name" value="Transferase(Phosphotransferase) domain 1"/>
    <property type="match status" value="1"/>
</dbReference>
<dbReference type="AlphaFoldDB" id="B0W0D8"/>
<dbReference type="eggNOG" id="KOG0200">
    <property type="taxonomic scope" value="Eukaryota"/>
</dbReference>
<dbReference type="Proteomes" id="UP000002320">
    <property type="component" value="Unassembled WGS sequence"/>
</dbReference>
<dbReference type="GO" id="GO:0004714">
    <property type="term" value="F:transmembrane receptor protein tyrosine kinase activity"/>
    <property type="evidence" value="ECO:0007669"/>
    <property type="project" value="UniProtKB-EC"/>
</dbReference>
<keyword evidence="3" id="KW-0547">Nucleotide-binding</keyword>
<dbReference type="GO" id="GO:0043235">
    <property type="term" value="C:receptor complex"/>
    <property type="evidence" value="ECO:0007669"/>
    <property type="project" value="TreeGrafter"/>
</dbReference>
<dbReference type="VEuPathDB" id="VectorBase:CQUJHB001996"/>
<dbReference type="PANTHER" id="PTHR24416">
    <property type="entry name" value="TYROSINE-PROTEIN KINASE RECEPTOR"/>
    <property type="match status" value="1"/>
</dbReference>
<keyword evidence="7" id="KW-0675">Receptor</keyword>
<keyword evidence="3" id="KW-0067">ATP-binding</keyword>
<dbReference type="HOGENOM" id="CLU_004130_0_0_1"/>
<dbReference type="InterPro" id="IPR011009">
    <property type="entry name" value="Kinase-like_dom_sf"/>
</dbReference>
<dbReference type="GO" id="GO:0005886">
    <property type="term" value="C:plasma membrane"/>
    <property type="evidence" value="ECO:0007669"/>
    <property type="project" value="TreeGrafter"/>
</dbReference>
<dbReference type="Pfam" id="PF22540">
    <property type="entry name" value="RET_CRD"/>
    <property type="match status" value="1"/>
</dbReference>
<dbReference type="PROSITE" id="PS00107">
    <property type="entry name" value="PROTEIN_KINASE_ATP"/>
    <property type="match status" value="1"/>
</dbReference>